<organism evidence="3 4">
    <name type="scientific">Pseudomonas kielensis</name>
    <dbReference type="NCBI Taxonomy" id="2762577"/>
    <lineage>
        <taxon>Bacteria</taxon>
        <taxon>Pseudomonadati</taxon>
        <taxon>Pseudomonadota</taxon>
        <taxon>Gammaproteobacteria</taxon>
        <taxon>Pseudomonadales</taxon>
        <taxon>Pseudomonadaceae</taxon>
        <taxon>Pseudomonas</taxon>
    </lineage>
</organism>
<dbReference type="PANTHER" id="PTHR36836">
    <property type="entry name" value="COLANIC ACID BIOSYNTHESIS PROTEIN WCAK"/>
    <property type="match status" value="1"/>
</dbReference>
<dbReference type="Proteomes" id="UP000526003">
    <property type="component" value="Unassembled WGS sequence"/>
</dbReference>
<feature type="domain" description="Polysaccharide pyruvyl transferase" evidence="2">
    <location>
        <begin position="17"/>
        <end position="310"/>
    </location>
</feature>
<feature type="coiled-coil region" evidence="1">
    <location>
        <begin position="436"/>
        <end position="463"/>
    </location>
</feature>
<gene>
    <name evidence="3" type="ORF">H7995_24505</name>
</gene>
<reference evidence="3 4" key="1">
    <citation type="submission" date="2020-08" db="EMBL/GenBank/DDBJ databases">
        <title>Pseudomonas sp. nov.</title>
        <authorList>
            <person name="Gieschler S."/>
            <person name="Fiedler G."/>
            <person name="Brinks E."/>
            <person name="Boehnlein C."/>
            <person name="Franz C.M.A.P."/>
            <person name="Kabisch J."/>
        </authorList>
    </citation>
    <scope>NUCLEOTIDE SEQUENCE [LARGE SCALE GENOMIC DNA]</scope>
    <source>
        <strain evidence="3 4">MBT-1</strain>
    </source>
</reference>
<feature type="non-terminal residue" evidence="3">
    <location>
        <position position="648"/>
    </location>
</feature>
<dbReference type="EMBL" id="JACMYG010000036">
    <property type="protein sequence ID" value="MBC2692953.1"/>
    <property type="molecule type" value="Genomic_DNA"/>
</dbReference>
<keyword evidence="1" id="KW-0175">Coiled coil</keyword>
<name>A0A7X1GK03_9PSED</name>
<protein>
    <submittedName>
        <fullName evidence="3">Polysaccharide pyruvyl transferase family protein</fullName>
    </submittedName>
</protein>
<keyword evidence="4" id="KW-1185">Reference proteome</keyword>
<dbReference type="AlphaFoldDB" id="A0A7X1GK03"/>
<dbReference type="GO" id="GO:0016740">
    <property type="term" value="F:transferase activity"/>
    <property type="evidence" value="ECO:0007669"/>
    <property type="project" value="UniProtKB-KW"/>
</dbReference>
<dbReference type="RefSeq" id="WP_185819050.1">
    <property type="nucleotide sequence ID" value="NZ_JACMYG010000036.1"/>
</dbReference>
<evidence type="ECO:0000313" key="4">
    <source>
        <dbReference type="Proteomes" id="UP000526003"/>
    </source>
</evidence>
<sequence length="648" mass="71914">MTDKPKVVVSGWYGASNVGDELLLGAVANWVANAGGELTIISLNPAHTAQVYGTAAVDFHNLGEIASALADCDLFVMGGGGIFQDHHPFHISALYDATALDIAQYARPFYLARQFGVKTLILAHGVGPLASHDAQEIVRDVFSLADFVSVRDEPSAALLRKIGVTRELLVAADPGWFAAGEVVRVCHEQATRAPDDKKKLALIIREWHAGRDWEEKLVAALNSHLPAGWGCVWFAFQNALDESRAGSDRPFLEQLSTGLDARIHSEIVDYVAVADAVNAINECDAVLSMRLHGSILSLALGKPCAFLEYDDKMTQAHNMAHVPENLRLDLNCPLSAYELIIAKLANLDASWRIDPQVLQDLQVSALSHRDLLVGALAQARAGGERRSRWSSQNLDWMSVWLQDLIWQKRIIQQASTRAHELLKYRDLQIHERDGQLSEKELHFQVLQQQNAELDRELLLSKQQMAELGKLHQELLQHNAELAASPLKTQEFYDLDHELHQIKQQFLLLKATAVSLQQELDARTTQLQTVESAKKTTGMIMSGSMQNITRKLQRAAYLLQNGGPRALLSALKRRRQLALAQQMPLPTIEFSESMSQVDLDRALFEAAAKLREEEIVIFSSRNFDSLGGHHRAAQLARAALSAGHRVIYL</sequence>
<dbReference type="PANTHER" id="PTHR36836:SF1">
    <property type="entry name" value="COLANIC ACID BIOSYNTHESIS PROTEIN WCAK"/>
    <property type="match status" value="1"/>
</dbReference>
<accession>A0A7X1GK03</accession>
<proteinExistence type="predicted"/>
<evidence type="ECO:0000256" key="1">
    <source>
        <dbReference type="SAM" id="Coils"/>
    </source>
</evidence>
<keyword evidence="3" id="KW-0808">Transferase</keyword>
<comment type="caution">
    <text evidence="3">The sequence shown here is derived from an EMBL/GenBank/DDBJ whole genome shotgun (WGS) entry which is preliminary data.</text>
</comment>
<evidence type="ECO:0000313" key="3">
    <source>
        <dbReference type="EMBL" id="MBC2692953.1"/>
    </source>
</evidence>
<evidence type="ECO:0000259" key="2">
    <source>
        <dbReference type="Pfam" id="PF04230"/>
    </source>
</evidence>
<dbReference type="InterPro" id="IPR007345">
    <property type="entry name" value="Polysacch_pyruvyl_Trfase"/>
</dbReference>
<dbReference type="Pfam" id="PF04230">
    <property type="entry name" value="PS_pyruv_trans"/>
    <property type="match status" value="1"/>
</dbReference>